<dbReference type="Proteomes" id="UP000053825">
    <property type="component" value="Unassembled WGS sequence"/>
</dbReference>
<dbReference type="STRING" id="597456.A0A0L7QZY4"/>
<evidence type="ECO:0000256" key="1">
    <source>
        <dbReference type="SAM" id="Coils"/>
    </source>
</evidence>
<keyword evidence="1" id="KW-0175">Coiled coil</keyword>
<dbReference type="EMBL" id="KQ414672">
    <property type="protein sequence ID" value="KOC64184.1"/>
    <property type="molecule type" value="Genomic_DNA"/>
</dbReference>
<protein>
    <submittedName>
        <fullName evidence="2">Uncharacterized protein</fullName>
    </submittedName>
</protein>
<evidence type="ECO:0000313" key="3">
    <source>
        <dbReference type="Proteomes" id="UP000053825"/>
    </source>
</evidence>
<organism evidence="2 3">
    <name type="scientific">Habropoda laboriosa</name>
    <dbReference type="NCBI Taxonomy" id="597456"/>
    <lineage>
        <taxon>Eukaryota</taxon>
        <taxon>Metazoa</taxon>
        <taxon>Ecdysozoa</taxon>
        <taxon>Arthropoda</taxon>
        <taxon>Hexapoda</taxon>
        <taxon>Insecta</taxon>
        <taxon>Pterygota</taxon>
        <taxon>Neoptera</taxon>
        <taxon>Endopterygota</taxon>
        <taxon>Hymenoptera</taxon>
        <taxon>Apocrita</taxon>
        <taxon>Aculeata</taxon>
        <taxon>Apoidea</taxon>
        <taxon>Anthophila</taxon>
        <taxon>Apidae</taxon>
        <taxon>Habropoda</taxon>
    </lineage>
</organism>
<feature type="coiled-coil region" evidence="1">
    <location>
        <begin position="102"/>
        <end position="151"/>
    </location>
</feature>
<dbReference type="OrthoDB" id="546632at2759"/>
<dbReference type="AlphaFoldDB" id="A0A0L7QZY4"/>
<sequence>MDHEGAQCKLVVDERSSSRLVPRRSSTGSCNAQSFILQVLRTAELFRNAAEAGPLDIVKLCKGDKVLNISTNLPANTPDSPYVLQIVGAHPASSGVIEAEVLWALERRVAALERQLREHQEALYATPTLALRELKRQVDSFKNKLEHNDHLSWLSFYKQLPEPLYADSCRRLQYRRKSDSMKRKVREKFLNMW</sequence>
<accession>A0A0L7QZY4</accession>
<keyword evidence="3" id="KW-1185">Reference proteome</keyword>
<reference evidence="2 3" key="1">
    <citation type="submission" date="2015-07" db="EMBL/GenBank/DDBJ databases">
        <title>The genome of Habropoda laboriosa.</title>
        <authorList>
            <person name="Pan H."/>
            <person name="Kapheim K."/>
        </authorList>
    </citation>
    <scope>NUCLEOTIDE SEQUENCE [LARGE SCALE GENOMIC DNA]</scope>
    <source>
        <strain evidence="2">0110345459</strain>
    </source>
</reference>
<evidence type="ECO:0000313" key="2">
    <source>
        <dbReference type="EMBL" id="KOC64184.1"/>
    </source>
</evidence>
<name>A0A0L7QZY4_9HYME</name>
<gene>
    <name evidence="2" type="ORF">WH47_12486</name>
</gene>
<proteinExistence type="predicted"/>